<dbReference type="GO" id="GO:0005846">
    <property type="term" value="C:nuclear cap binding complex"/>
    <property type="evidence" value="ECO:0007669"/>
    <property type="project" value="InterPro"/>
</dbReference>
<comment type="caution">
    <text evidence="11">The sequence shown here is derived from an EMBL/GenBank/DDBJ whole genome shotgun (WGS) entry which is preliminary data.</text>
</comment>
<evidence type="ECO:0000256" key="5">
    <source>
        <dbReference type="ARBA" id="ARBA00023158"/>
    </source>
</evidence>
<comment type="subcellular location">
    <subcellularLocation>
        <location evidence="1 9">Nucleus</location>
    </subcellularLocation>
</comment>
<keyword evidence="7 9" id="KW-0539">Nucleus</keyword>
<dbReference type="PROSITE" id="PS50102">
    <property type="entry name" value="RRM"/>
    <property type="match status" value="1"/>
</dbReference>
<dbReference type="Gene3D" id="3.30.70.330">
    <property type="match status" value="1"/>
</dbReference>
<keyword evidence="6 9" id="KW-0508">mRNA splicing</keyword>
<organism evidence="11">
    <name type="scientific">Dermatophagoides farinae</name>
    <name type="common">American house dust mite</name>
    <dbReference type="NCBI Taxonomy" id="6954"/>
    <lineage>
        <taxon>Eukaryota</taxon>
        <taxon>Metazoa</taxon>
        <taxon>Ecdysozoa</taxon>
        <taxon>Arthropoda</taxon>
        <taxon>Chelicerata</taxon>
        <taxon>Arachnida</taxon>
        <taxon>Acari</taxon>
        <taxon>Acariformes</taxon>
        <taxon>Sarcoptiformes</taxon>
        <taxon>Astigmata</taxon>
        <taxon>Psoroptidia</taxon>
        <taxon>Analgoidea</taxon>
        <taxon>Pyroglyphidae</taxon>
        <taxon>Dermatophagoidinae</taxon>
        <taxon>Dermatophagoides</taxon>
    </lineage>
</organism>
<dbReference type="CDD" id="cd12240">
    <property type="entry name" value="RRM_NCBP2"/>
    <property type="match status" value="1"/>
</dbReference>
<dbReference type="InterPro" id="IPR034148">
    <property type="entry name" value="NCBP2_RRM"/>
</dbReference>
<evidence type="ECO:0000256" key="3">
    <source>
        <dbReference type="ARBA" id="ARBA00022664"/>
    </source>
</evidence>
<evidence type="ECO:0000259" key="10">
    <source>
        <dbReference type="PROSITE" id="PS50102"/>
    </source>
</evidence>
<dbReference type="FunFam" id="3.30.70.330:FF:000128">
    <property type="entry name" value="Nuclear cap-binding protein subunit 2"/>
    <property type="match status" value="1"/>
</dbReference>
<dbReference type="InterPro" id="IPR000504">
    <property type="entry name" value="RRM_dom"/>
</dbReference>
<feature type="domain" description="RRM" evidence="10">
    <location>
        <begin position="36"/>
        <end position="114"/>
    </location>
</feature>
<keyword evidence="3 9" id="KW-0507">mRNA processing</keyword>
<evidence type="ECO:0000256" key="7">
    <source>
        <dbReference type="ARBA" id="ARBA00023242"/>
    </source>
</evidence>
<comment type="similarity">
    <text evidence="2 9">Belongs to the RRM NCBP2 family.</text>
</comment>
<dbReference type="SMART" id="SM00360">
    <property type="entry name" value="RRM"/>
    <property type="match status" value="1"/>
</dbReference>
<dbReference type="EMBL" id="SDOV01000001">
    <property type="protein sequence ID" value="KAH7645493.1"/>
    <property type="molecule type" value="Genomic_DNA"/>
</dbReference>
<proteinExistence type="inferred from homology"/>
<comment type="subunit">
    <text evidence="9">Component of the nuclear cap-binding complex (CBC), a heterodimer composed of Cbp80 and Cbp20 that interacts with m7GpppG-capped RNA.</text>
</comment>
<gene>
    <name evidence="11" type="ORF">HUG17_1031</name>
</gene>
<dbReference type="GO" id="GO:0031053">
    <property type="term" value="P:primary miRNA processing"/>
    <property type="evidence" value="ECO:0007669"/>
    <property type="project" value="UniProtKB-ARBA"/>
</dbReference>
<evidence type="ECO:0000313" key="11">
    <source>
        <dbReference type="EMBL" id="KAH7645493.1"/>
    </source>
</evidence>
<evidence type="ECO:0000256" key="6">
    <source>
        <dbReference type="ARBA" id="ARBA00023187"/>
    </source>
</evidence>
<name>A0A9D4P7N9_DERFA</name>
<comment type="function">
    <text evidence="9">Component of the cap-binding complex (CBC), which binds co-transcriptionally to the 5' cap of pre-mRNAs and is involved in various processes such as pre-mRNA splicing and RNA-mediated gene silencing (RNAi). The CBC complex is involved in miRNA-mediated RNA interference and is required for primary microRNAs (miRNAs) processing. Also involved in innate immunity via the short interfering RNAs (siRNAs) processing machinery by restricting the viral RNA production. In the CBC complex, Cbp20 recognizes and binds capped RNAs (m7GpppG-capped RNA) but requires Cbp80 to stabilize the movement of its N-terminal loop and lock the CBC into a high affinity cap-binding state with the cap structure.</text>
</comment>
<dbReference type="GO" id="GO:0045292">
    <property type="term" value="P:mRNA cis splicing, via spliceosome"/>
    <property type="evidence" value="ECO:0007669"/>
    <property type="project" value="InterPro"/>
</dbReference>
<sequence length="170" mass="19652">MSVTLKKRRDISLGSYRDTKFQGSRQEQEEKLRKSTTLYIGNLSFYTTEEQIYELFGRCGDICRVIIGLDKFKKTPCGFCFVEFHEREDALRAMQWINGTRLDNRIIRCDWDAGFIEGRQYGRGKSGGQIRDEYRENFDPDRGGYGKIINKILPVVAQTGPQQPSSTTKD</sequence>
<dbReference type="AlphaFoldDB" id="A0A9D4P7N9"/>
<reference evidence="11" key="1">
    <citation type="submission" date="2020-06" db="EMBL/GenBank/DDBJ databases">
        <authorList>
            <person name="Ji K."/>
            <person name="Li J."/>
        </authorList>
    </citation>
    <scope>NUCLEOTIDE SEQUENCE</scope>
    <source>
        <strain evidence="11">JKM2019</strain>
        <tissue evidence="11">Whole body</tissue>
    </source>
</reference>
<dbReference type="InterPro" id="IPR027157">
    <property type="entry name" value="NCBP2"/>
</dbReference>
<keyword evidence="5" id="KW-0943">RNA-mediated gene silencing</keyword>
<evidence type="ECO:0000256" key="1">
    <source>
        <dbReference type="ARBA" id="ARBA00004123"/>
    </source>
</evidence>
<dbReference type="Pfam" id="PF00076">
    <property type="entry name" value="RRM_1"/>
    <property type="match status" value="1"/>
</dbReference>
<dbReference type="GO" id="GO:0005634">
    <property type="term" value="C:nucleus"/>
    <property type="evidence" value="ECO:0007669"/>
    <property type="project" value="UniProtKB-SubCell"/>
</dbReference>
<keyword evidence="4 8" id="KW-0694">RNA-binding</keyword>
<protein>
    <recommendedName>
        <fullName evidence="9">Nuclear cap-binding protein subunit 2</fullName>
    </recommendedName>
    <alternativeName>
        <fullName evidence="9">20 kDa nuclear cap-binding protein</fullName>
    </alternativeName>
</protein>
<dbReference type="InterPro" id="IPR012677">
    <property type="entry name" value="Nucleotide-bd_a/b_plait_sf"/>
</dbReference>
<evidence type="ECO:0000256" key="9">
    <source>
        <dbReference type="RuleBase" id="RU364036"/>
    </source>
</evidence>
<dbReference type="GO" id="GO:0000339">
    <property type="term" value="F:RNA cap binding"/>
    <property type="evidence" value="ECO:0007669"/>
    <property type="project" value="InterPro"/>
</dbReference>
<evidence type="ECO:0000256" key="4">
    <source>
        <dbReference type="ARBA" id="ARBA00022884"/>
    </source>
</evidence>
<dbReference type="Proteomes" id="UP000828236">
    <property type="component" value="Unassembled WGS sequence"/>
</dbReference>
<accession>A0A9D4P7N9</accession>
<evidence type="ECO:0000256" key="8">
    <source>
        <dbReference type="PROSITE-ProRule" id="PRU00176"/>
    </source>
</evidence>
<reference evidence="11" key="2">
    <citation type="journal article" date="2021" name="World Allergy Organ. J.">
        <title>Chromosome-level assembly of Dermatophagoides farinae genome and transcriptome reveals two novel allergens Der f 37 and Der f 39.</title>
        <authorList>
            <person name="Chen J."/>
            <person name="Cai Z."/>
            <person name="Fan D."/>
            <person name="Hu J."/>
            <person name="Hou Y."/>
            <person name="He Y."/>
            <person name="Zhang Z."/>
            <person name="Zhao Z."/>
            <person name="Gao P."/>
            <person name="Hu W."/>
            <person name="Sun J."/>
            <person name="Li J."/>
            <person name="Ji K."/>
        </authorList>
    </citation>
    <scope>NUCLEOTIDE SEQUENCE</scope>
    <source>
        <strain evidence="11">JKM2019</strain>
    </source>
</reference>
<dbReference type="SUPFAM" id="SSF54928">
    <property type="entry name" value="RNA-binding domain, RBD"/>
    <property type="match status" value="1"/>
</dbReference>
<evidence type="ECO:0000256" key="2">
    <source>
        <dbReference type="ARBA" id="ARBA00010725"/>
    </source>
</evidence>
<dbReference type="PANTHER" id="PTHR18847:SF0">
    <property type="entry name" value="NUCLEAR CAP-BINDING PROTEIN SUBUNIT 2"/>
    <property type="match status" value="1"/>
</dbReference>
<dbReference type="InterPro" id="IPR035979">
    <property type="entry name" value="RBD_domain_sf"/>
</dbReference>
<dbReference type="PANTHER" id="PTHR18847">
    <property type="entry name" value="20 KD NUCLEAR CAP BINDING PROTEIN"/>
    <property type="match status" value="1"/>
</dbReference>
<dbReference type="OrthoDB" id="201398at2759"/>